<reference evidence="1 2" key="2">
    <citation type="journal article" date="2022" name="Mol. Ecol. Resour.">
        <title>The genomes of chicory, endive, great burdock and yacon provide insights into Asteraceae paleo-polyploidization history and plant inulin production.</title>
        <authorList>
            <person name="Fan W."/>
            <person name="Wang S."/>
            <person name="Wang H."/>
            <person name="Wang A."/>
            <person name="Jiang F."/>
            <person name="Liu H."/>
            <person name="Zhao H."/>
            <person name="Xu D."/>
            <person name="Zhang Y."/>
        </authorList>
    </citation>
    <scope>NUCLEOTIDE SEQUENCE [LARGE SCALE GENOMIC DNA]</scope>
    <source>
        <strain evidence="2">cv. Yunnan</strain>
        <tissue evidence="1">Leaves</tissue>
    </source>
</reference>
<dbReference type="EMBL" id="CM042038">
    <property type="protein sequence ID" value="KAI3730307.1"/>
    <property type="molecule type" value="Genomic_DNA"/>
</dbReference>
<sequence length="104" mass="11573">MSSVCQFYIGDLKSDGDSKLTQIMGSPYKSMVDSQSKRVKYPYDALHMMIGDRWIGQILKSSWVLLKCVKFMVLLKGVEACIDGGGKENTRICVPLYEASIRGG</sequence>
<dbReference type="Proteomes" id="UP001056120">
    <property type="component" value="Linkage Group LG21"/>
</dbReference>
<reference evidence="2" key="1">
    <citation type="journal article" date="2022" name="Mol. Ecol. Resour.">
        <title>The genomes of chicory, endive, great burdock and yacon provide insights into Asteraceae palaeo-polyploidization history and plant inulin production.</title>
        <authorList>
            <person name="Fan W."/>
            <person name="Wang S."/>
            <person name="Wang H."/>
            <person name="Wang A."/>
            <person name="Jiang F."/>
            <person name="Liu H."/>
            <person name="Zhao H."/>
            <person name="Xu D."/>
            <person name="Zhang Y."/>
        </authorList>
    </citation>
    <scope>NUCLEOTIDE SEQUENCE [LARGE SCALE GENOMIC DNA]</scope>
    <source>
        <strain evidence="2">cv. Yunnan</strain>
    </source>
</reference>
<proteinExistence type="predicted"/>
<comment type="caution">
    <text evidence="1">The sequence shown here is derived from an EMBL/GenBank/DDBJ whole genome shotgun (WGS) entry which is preliminary data.</text>
</comment>
<name>A0ACB9C7N0_9ASTR</name>
<gene>
    <name evidence="1" type="ORF">L1987_61476</name>
</gene>
<organism evidence="1 2">
    <name type="scientific">Smallanthus sonchifolius</name>
    <dbReference type="NCBI Taxonomy" id="185202"/>
    <lineage>
        <taxon>Eukaryota</taxon>
        <taxon>Viridiplantae</taxon>
        <taxon>Streptophyta</taxon>
        <taxon>Embryophyta</taxon>
        <taxon>Tracheophyta</taxon>
        <taxon>Spermatophyta</taxon>
        <taxon>Magnoliopsida</taxon>
        <taxon>eudicotyledons</taxon>
        <taxon>Gunneridae</taxon>
        <taxon>Pentapetalae</taxon>
        <taxon>asterids</taxon>
        <taxon>campanulids</taxon>
        <taxon>Asterales</taxon>
        <taxon>Asteraceae</taxon>
        <taxon>Asteroideae</taxon>
        <taxon>Heliantheae alliance</taxon>
        <taxon>Millerieae</taxon>
        <taxon>Smallanthus</taxon>
    </lineage>
</organism>
<accession>A0ACB9C7N0</accession>
<protein>
    <submittedName>
        <fullName evidence="1">Uncharacterized protein</fullName>
    </submittedName>
</protein>
<keyword evidence="2" id="KW-1185">Reference proteome</keyword>
<evidence type="ECO:0000313" key="1">
    <source>
        <dbReference type="EMBL" id="KAI3730307.1"/>
    </source>
</evidence>
<evidence type="ECO:0000313" key="2">
    <source>
        <dbReference type="Proteomes" id="UP001056120"/>
    </source>
</evidence>